<dbReference type="OrthoDB" id="439808at2759"/>
<feature type="domain" description="RRM" evidence="2">
    <location>
        <begin position="5"/>
        <end position="86"/>
    </location>
</feature>
<name>A0A150G5I6_GONPE</name>
<evidence type="ECO:0000256" key="1">
    <source>
        <dbReference type="PROSITE-ProRule" id="PRU00176"/>
    </source>
</evidence>
<reference evidence="4" key="1">
    <citation type="journal article" date="2016" name="Nat. Commun.">
        <title>The Gonium pectorale genome demonstrates co-option of cell cycle regulation during the evolution of multicellularity.</title>
        <authorList>
            <person name="Hanschen E.R."/>
            <person name="Marriage T.N."/>
            <person name="Ferris P.J."/>
            <person name="Hamaji T."/>
            <person name="Toyoda A."/>
            <person name="Fujiyama A."/>
            <person name="Neme R."/>
            <person name="Noguchi H."/>
            <person name="Minakuchi Y."/>
            <person name="Suzuki M."/>
            <person name="Kawai-Toyooka H."/>
            <person name="Smith D.R."/>
            <person name="Sparks H."/>
            <person name="Anderson J."/>
            <person name="Bakaric R."/>
            <person name="Luria V."/>
            <person name="Karger A."/>
            <person name="Kirschner M.W."/>
            <person name="Durand P.M."/>
            <person name="Michod R.E."/>
            <person name="Nozaki H."/>
            <person name="Olson B.J."/>
        </authorList>
    </citation>
    <scope>NUCLEOTIDE SEQUENCE [LARGE SCALE GENOMIC DNA]</scope>
    <source>
        <strain evidence="4">NIES-2863</strain>
    </source>
</reference>
<accession>A0A150G5I6</accession>
<dbReference type="Pfam" id="PF00076">
    <property type="entry name" value="RRM_1"/>
    <property type="match status" value="1"/>
</dbReference>
<dbReference type="AlphaFoldDB" id="A0A150G5I6"/>
<dbReference type="Proteomes" id="UP000075714">
    <property type="component" value="Unassembled WGS sequence"/>
</dbReference>
<sequence length="104" mass="11253">MMTPPVVYVSNLPYEATYDSVEAAFEKEGIEVERIELLRKGAGTRTKVCGLAAVTLLDGADPDAICKKMDGKSCLGRPMIVRLDKFCADDLAYTPTKQPAASPQ</sequence>
<dbReference type="InterPro" id="IPR012677">
    <property type="entry name" value="Nucleotide-bd_a/b_plait_sf"/>
</dbReference>
<dbReference type="EMBL" id="LSYV01000060">
    <property type="protein sequence ID" value="KXZ45033.1"/>
    <property type="molecule type" value="Genomic_DNA"/>
</dbReference>
<evidence type="ECO:0000313" key="4">
    <source>
        <dbReference type="Proteomes" id="UP000075714"/>
    </source>
</evidence>
<gene>
    <name evidence="3" type="ORF">GPECTOR_59g641</name>
</gene>
<dbReference type="InterPro" id="IPR000504">
    <property type="entry name" value="RRM_dom"/>
</dbReference>
<evidence type="ECO:0000313" key="3">
    <source>
        <dbReference type="EMBL" id="KXZ45033.1"/>
    </source>
</evidence>
<comment type="caution">
    <text evidence="3">The sequence shown here is derived from an EMBL/GenBank/DDBJ whole genome shotgun (WGS) entry which is preliminary data.</text>
</comment>
<dbReference type="GO" id="GO:0003723">
    <property type="term" value="F:RNA binding"/>
    <property type="evidence" value="ECO:0007669"/>
    <property type="project" value="UniProtKB-UniRule"/>
</dbReference>
<dbReference type="PROSITE" id="PS50102">
    <property type="entry name" value="RRM"/>
    <property type="match status" value="1"/>
</dbReference>
<organism evidence="3 4">
    <name type="scientific">Gonium pectorale</name>
    <name type="common">Green alga</name>
    <dbReference type="NCBI Taxonomy" id="33097"/>
    <lineage>
        <taxon>Eukaryota</taxon>
        <taxon>Viridiplantae</taxon>
        <taxon>Chlorophyta</taxon>
        <taxon>core chlorophytes</taxon>
        <taxon>Chlorophyceae</taxon>
        <taxon>CS clade</taxon>
        <taxon>Chlamydomonadales</taxon>
        <taxon>Volvocaceae</taxon>
        <taxon>Gonium</taxon>
    </lineage>
</organism>
<dbReference type="InterPro" id="IPR035979">
    <property type="entry name" value="RBD_domain_sf"/>
</dbReference>
<dbReference type="CDD" id="cd00590">
    <property type="entry name" value="RRM_SF"/>
    <property type="match status" value="1"/>
</dbReference>
<dbReference type="SUPFAM" id="SSF54928">
    <property type="entry name" value="RNA-binding domain, RBD"/>
    <property type="match status" value="1"/>
</dbReference>
<keyword evidence="1" id="KW-0694">RNA-binding</keyword>
<evidence type="ECO:0000259" key="2">
    <source>
        <dbReference type="PROSITE" id="PS50102"/>
    </source>
</evidence>
<proteinExistence type="predicted"/>
<keyword evidence="4" id="KW-1185">Reference proteome</keyword>
<protein>
    <recommendedName>
        <fullName evidence="2">RRM domain-containing protein</fullName>
    </recommendedName>
</protein>
<dbReference type="Gene3D" id="3.30.70.330">
    <property type="match status" value="1"/>
</dbReference>